<comment type="similarity">
    <text evidence="1">Belongs to the aldehyde dehydrogenase family.</text>
</comment>
<dbReference type="GO" id="GO:0016620">
    <property type="term" value="F:oxidoreductase activity, acting on the aldehyde or oxo group of donors, NAD or NADP as acceptor"/>
    <property type="evidence" value="ECO:0007669"/>
    <property type="project" value="InterPro"/>
</dbReference>
<dbReference type="OrthoDB" id="6187633at2"/>
<dbReference type="Proteomes" id="UP000266327">
    <property type="component" value="Unassembled WGS sequence"/>
</dbReference>
<gene>
    <name evidence="4" type="ORF">D3878_15535</name>
</gene>
<dbReference type="PANTHER" id="PTHR11699">
    <property type="entry name" value="ALDEHYDE DEHYDROGENASE-RELATED"/>
    <property type="match status" value="1"/>
</dbReference>
<dbReference type="Gene3D" id="3.40.309.10">
    <property type="entry name" value="Aldehyde Dehydrogenase, Chain A, domain 2"/>
    <property type="match status" value="1"/>
</dbReference>
<dbReference type="Gene3D" id="3.40.605.10">
    <property type="entry name" value="Aldehyde Dehydrogenase, Chain A, domain 1"/>
    <property type="match status" value="1"/>
</dbReference>
<dbReference type="FunFam" id="3.40.605.10:FF:000007">
    <property type="entry name" value="NAD/NADP-dependent betaine aldehyde dehydrogenase"/>
    <property type="match status" value="1"/>
</dbReference>
<dbReference type="InterPro" id="IPR016163">
    <property type="entry name" value="Ald_DH_C"/>
</dbReference>
<dbReference type="EMBL" id="QYUQ01000002">
    <property type="protein sequence ID" value="RJG02814.1"/>
    <property type="molecule type" value="Genomic_DNA"/>
</dbReference>
<evidence type="ECO:0000256" key="1">
    <source>
        <dbReference type="ARBA" id="ARBA00009986"/>
    </source>
</evidence>
<proteinExistence type="inferred from homology"/>
<evidence type="ECO:0000256" key="2">
    <source>
        <dbReference type="ARBA" id="ARBA00023002"/>
    </source>
</evidence>
<dbReference type="RefSeq" id="WP_119786314.1">
    <property type="nucleotide sequence ID" value="NZ_QYUQ01000002.1"/>
</dbReference>
<feature type="domain" description="Aldehyde dehydrogenase" evidence="3">
    <location>
        <begin position="15"/>
        <end position="470"/>
    </location>
</feature>
<comment type="caution">
    <text evidence="4">The sequence shown here is derived from an EMBL/GenBank/DDBJ whole genome shotgun (WGS) entry which is preliminary data.</text>
</comment>
<dbReference type="Pfam" id="PF00171">
    <property type="entry name" value="Aldedh"/>
    <property type="match status" value="1"/>
</dbReference>
<dbReference type="InterPro" id="IPR016162">
    <property type="entry name" value="Ald_DH_N"/>
</dbReference>
<dbReference type="InterPro" id="IPR016161">
    <property type="entry name" value="Ald_DH/histidinol_DH"/>
</dbReference>
<dbReference type="AlphaFoldDB" id="A0A3A3G4R7"/>
<dbReference type="SUPFAM" id="SSF53720">
    <property type="entry name" value="ALDH-like"/>
    <property type="match status" value="1"/>
</dbReference>
<accession>A0A3A3G4R7</accession>
<sequence length="479" mass="51616">MQSGILINGQWQARSNGVPDINPSDTRDVIEEYSWASAQDAKAAAEAAREALPGWAAVLPEARALPLRRIGDELLARAEELAQVMAREQGKTVREALAEVRRSGETFHYFAGETVRNHGIFTQGLRSGFNICVSREPVGAIAVITPWNLPMSIPAWKIAPALAYGNTVVYKPSELTPGCAWALADIIHRSGLPAGVFNMVMGNGRELGKPLIDLTDAVTFTGSNPTGVAIVSAAAGQMKKVQAELGGKSGLVIDRTANMDLAVEVAFQGAYYGTGQRCTASSRIIVLESVREEFTERLLKRMKSSRVGHALDAATEIGPVVDERQLAKDCEYIDIARNEGAELLSGGERIELTTPGYYLQPALFLTKSNDLRINKEEVFGPVATVTTAHDLEEAIAMANDVHFALSSGIVTNDLIAAEEFRRKSKAAMVTINAPTAGLDFHVPFGGRSPSGYGSREQGLAAQEFYTEYKSSYTNVSGRL</sequence>
<evidence type="ECO:0000313" key="4">
    <source>
        <dbReference type="EMBL" id="RJG02814.1"/>
    </source>
</evidence>
<evidence type="ECO:0000259" key="3">
    <source>
        <dbReference type="Pfam" id="PF00171"/>
    </source>
</evidence>
<keyword evidence="2" id="KW-0560">Oxidoreductase</keyword>
<dbReference type="InterPro" id="IPR015590">
    <property type="entry name" value="Aldehyde_DH_dom"/>
</dbReference>
<name>A0A3A3G4R7_9BURK</name>
<keyword evidence="5" id="KW-1185">Reference proteome</keyword>
<evidence type="ECO:0000313" key="5">
    <source>
        <dbReference type="Proteomes" id="UP000266327"/>
    </source>
</evidence>
<reference evidence="5" key="1">
    <citation type="submission" date="2018-09" db="EMBL/GenBank/DDBJ databases">
        <authorList>
            <person name="Zhu H."/>
        </authorList>
    </citation>
    <scope>NUCLEOTIDE SEQUENCE [LARGE SCALE GENOMIC DNA]</scope>
    <source>
        <strain evidence="5">K1S02-23</strain>
    </source>
</reference>
<organism evidence="4 5">
    <name type="scientific">Noviherbaspirillum sedimenti</name>
    <dbReference type="NCBI Taxonomy" id="2320865"/>
    <lineage>
        <taxon>Bacteria</taxon>
        <taxon>Pseudomonadati</taxon>
        <taxon>Pseudomonadota</taxon>
        <taxon>Betaproteobacteria</taxon>
        <taxon>Burkholderiales</taxon>
        <taxon>Oxalobacteraceae</taxon>
        <taxon>Noviherbaspirillum</taxon>
    </lineage>
</organism>
<protein>
    <submittedName>
        <fullName evidence="4">Aldehyde dehydrogenase family protein</fullName>
    </submittedName>
</protein>